<organism evidence="2 3">
    <name type="scientific">Candidatus Gottesmanbacteria bacterium RIFCSPHIGHO2_02_FULL_40_13</name>
    <dbReference type="NCBI Taxonomy" id="1798384"/>
    <lineage>
        <taxon>Bacteria</taxon>
        <taxon>Candidatus Gottesmaniibacteriota</taxon>
    </lineage>
</organism>
<keyword evidence="1" id="KW-0472">Membrane</keyword>
<evidence type="ECO:0000256" key="1">
    <source>
        <dbReference type="SAM" id="Phobius"/>
    </source>
</evidence>
<dbReference type="AlphaFoldDB" id="A0A1F6A8Z0"/>
<feature type="transmembrane region" description="Helical" evidence="1">
    <location>
        <begin position="6"/>
        <end position="31"/>
    </location>
</feature>
<protein>
    <recommendedName>
        <fullName evidence="4">DUF948 domain-containing protein</fullName>
    </recommendedName>
</protein>
<name>A0A1F6A8Z0_9BACT</name>
<keyword evidence="1" id="KW-1133">Transmembrane helix</keyword>
<dbReference type="EMBL" id="MFJN01000028">
    <property type="protein sequence ID" value="OGG21141.1"/>
    <property type="molecule type" value="Genomic_DNA"/>
</dbReference>
<reference evidence="2 3" key="1">
    <citation type="journal article" date="2016" name="Nat. Commun.">
        <title>Thousands of microbial genomes shed light on interconnected biogeochemical processes in an aquifer system.</title>
        <authorList>
            <person name="Anantharaman K."/>
            <person name="Brown C.T."/>
            <person name="Hug L.A."/>
            <person name="Sharon I."/>
            <person name="Castelle C.J."/>
            <person name="Probst A.J."/>
            <person name="Thomas B.C."/>
            <person name="Singh A."/>
            <person name="Wilkins M.J."/>
            <person name="Karaoz U."/>
            <person name="Brodie E.L."/>
            <person name="Williams K.H."/>
            <person name="Hubbard S.S."/>
            <person name="Banfield J.F."/>
        </authorList>
    </citation>
    <scope>NUCLEOTIDE SEQUENCE [LARGE SCALE GENOMIC DNA]</scope>
</reference>
<gene>
    <name evidence="2" type="ORF">A3D03_05840</name>
</gene>
<keyword evidence="1" id="KW-0812">Transmembrane</keyword>
<dbReference type="STRING" id="1798384.A3D03_05840"/>
<dbReference type="Proteomes" id="UP000177092">
    <property type="component" value="Unassembled WGS sequence"/>
</dbReference>
<sequence length="92" mass="10315">MNESTQILLFAVISVLTIVMVVIGYQVFMILGEIRKMLQKFNKVVDSTVNVSTSISKSLTNINGFTEGVKTVMGIFNVFRKKDKNGEDKTHE</sequence>
<proteinExistence type="predicted"/>
<comment type="caution">
    <text evidence="2">The sequence shown here is derived from an EMBL/GenBank/DDBJ whole genome shotgun (WGS) entry which is preliminary data.</text>
</comment>
<evidence type="ECO:0000313" key="2">
    <source>
        <dbReference type="EMBL" id="OGG21141.1"/>
    </source>
</evidence>
<accession>A0A1F6A8Z0</accession>
<evidence type="ECO:0008006" key="4">
    <source>
        <dbReference type="Google" id="ProtNLM"/>
    </source>
</evidence>
<evidence type="ECO:0000313" key="3">
    <source>
        <dbReference type="Proteomes" id="UP000177092"/>
    </source>
</evidence>